<name>A0A7J8B1Z3_PIPKU</name>
<evidence type="ECO:0000313" key="2">
    <source>
        <dbReference type="Proteomes" id="UP000558488"/>
    </source>
</evidence>
<protein>
    <submittedName>
        <fullName evidence="1">Uncharacterized protein</fullName>
    </submittedName>
</protein>
<sequence>MQGRPPECGPGRCYPGHHTCAAGTQWSCLQTSSASPQGSVPDPIPGSALQPCHAAYHDWAPGRGRHAANVLLDLGGVQWRDLAHHEHLLPAARLEAACDQGLSVSFLTLGLTRTSRGGFVINIER</sequence>
<organism evidence="1 2">
    <name type="scientific">Pipistrellus kuhlii</name>
    <name type="common">Kuhl's pipistrelle</name>
    <dbReference type="NCBI Taxonomy" id="59472"/>
    <lineage>
        <taxon>Eukaryota</taxon>
        <taxon>Metazoa</taxon>
        <taxon>Chordata</taxon>
        <taxon>Craniata</taxon>
        <taxon>Vertebrata</taxon>
        <taxon>Euteleostomi</taxon>
        <taxon>Mammalia</taxon>
        <taxon>Eutheria</taxon>
        <taxon>Laurasiatheria</taxon>
        <taxon>Chiroptera</taxon>
        <taxon>Yangochiroptera</taxon>
        <taxon>Vespertilionidae</taxon>
        <taxon>Pipistrellus</taxon>
    </lineage>
</organism>
<accession>A0A7J8B1Z3</accession>
<reference evidence="1 2" key="1">
    <citation type="journal article" date="2020" name="Nature">
        <title>Six reference-quality genomes reveal evolution of bat adaptations.</title>
        <authorList>
            <person name="Jebb D."/>
            <person name="Huang Z."/>
            <person name="Pippel M."/>
            <person name="Hughes G.M."/>
            <person name="Lavrichenko K."/>
            <person name="Devanna P."/>
            <person name="Winkler S."/>
            <person name="Jermiin L.S."/>
            <person name="Skirmuntt E.C."/>
            <person name="Katzourakis A."/>
            <person name="Burkitt-Gray L."/>
            <person name="Ray D.A."/>
            <person name="Sullivan K.A.M."/>
            <person name="Roscito J.G."/>
            <person name="Kirilenko B.M."/>
            <person name="Davalos L.M."/>
            <person name="Corthals A.P."/>
            <person name="Power M.L."/>
            <person name="Jones G."/>
            <person name="Ransome R.D."/>
            <person name="Dechmann D.K.N."/>
            <person name="Locatelli A.G."/>
            <person name="Puechmaille S.J."/>
            <person name="Fedrigo O."/>
            <person name="Jarvis E.D."/>
            <person name="Hiller M."/>
            <person name="Vernes S.C."/>
            <person name="Myers E.W."/>
            <person name="Teeling E.C."/>
        </authorList>
    </citation>
    <scope>NUCLEOTIDE SEQUENCE [LARGE SCALE GENOMIC DNA]</scope>
    <source>
        <strain evidence="1">MPipKuh1</strain>
        <tissue evidence="1">Flight muscle</tissue>
    </source>
</reference>
<dbReference type="AlphaFoldDB" id="A0A7J8B1Z3"/>
<dbReference type="EMBL" id="JACAGB010000001">
    <property type="protein sequence ID" value="KAF6392728.1"/>
    <property type="molecule type" value="Genomic_DNA"/>
</dbReference>
<keyword evidence="2" id="KW-1185">Reference proteome</keyword>
<comment type="caution">
    <text evidence="1">The sequence shown here is derived from an EMBL/GenBank/DDBJ whole genome shotgun (WGS) entry which is preliminary data.</text>
</comment>
<proteinExistence type="predicted"/>
<dbReference type="Proteomes" id="UP000558488">
    <property type="component" value="Unassembled WGS sequence"/>
</dbReference>
<evidence type="ECO:0000313" key="1">
    <source>
        <dbReference type="EMBL" id="KAF6392728.1"/>
    </source>
</evidence>
<gene>
    <name evidence="1" type="ORF">mPipKuh1_007906</name>
</gene>